<evidence type="ECO:0000256" key="6">
    <source>
        <dbReference type="ARBA" id="ARBA00022840"/>
    </source>
</evidence>
<evidence type="ECO:0000256" key="8">
    <source>
        <dbReference type="ARBA" id="ARBA00023136"/>
    </source>
</evidence>
<feature type="domain" description="ABC transporter" evidence="12">
    <location>
        <begin position="380"/>
        <end position="639"/>
    </location>
</feature>
<evidence type="ECO:0000259" key="13">
    <source>
        <dbReference type="PROSITE" id="PS50929"/>
    </source>
</evidence>
<dbReference type="Gene3D" id="3.40.50.300">
    <property type="entry name" value="P-loop containing nucleotide triphosphate hydrolases"/>
    <property type="match status" value="1"/>
</dbReference>
<dbReference type="OrthoDB" id="9806127at2"/>
<dbReference type="InterPro" id="IPR011527">
    <property type="entry name" value="ABC1_TM_dom"/>
</dbReference>
<dbReference type="Pfam" id="PF00005">
    <property type="entry name" value="ABC_tran"/>
    <property type="match status" value="1"/>
</dbReference>
<comment type="subcellular location">
    <subcellularLocation>
        <location evidence="1">Cell membrane</location>
        <topology evidence="1">Multi-pass membrane protein</topology>
    </subcellularLocation>
</comment>
<keyword evidence="8 11" id="KW-0472">Membrane</keyword>
<feature type="transmembrane region" description="Helical" evidence="11">
    <location>
        <begin position="58"/>
        <end position="79"/>
    </location>
</feature>
<protein>
    <submittedName>
        <fullName evidence="14">ABC transporter permease</fullName>
    </submittedName>
</protein>
<comment type="similarity">
    <text evidence="9">Belongs to the ABC transporter superfamily. Lipid exporter (TC 3.A.1.106) family.</text>
</comment>
<feature type="domain" description="ABC transmembrane type-1" evidence="13">
    <location>
        <begin position="60"/>
        <end position="347"/>
    </location>
</feature>
<dbReference type="AlphaFoldDB" id="A0A1V2I255"/>
<dbReference type="PROSITE" id="PS00211">
    <property type="entry name" value="ABC_TRANSPORTER_1"/>
    <property type="match status" value="1"/>
</dbReference>
<feature type="transmembrane region" description="Helical" evidence="11">
    <location>
        <begin position="173"/>
        <end position="197"/>
    </location>
</feature>
<dbReference type="FunFam" id="3.40.50.300:FF:000299">
    <property type="entry name" value="ABC transporter ATP-binding protein/permease"/>
    <property type="match status" value="1"/>
</dbReference>
<evidence type="ECO:0000256" key="1">
    <source>
        <dbReference type="ARBA" id="ARBA00004651"/>
    </source>
</evidence>
<evidence type="ECO:0000256" key="3">
    <source>
        <dbReference type="ARBA" id="ARBA00022475"/>
    </source>
</evidence>
<dbReference type="InterPro" id="IPR027417">
    <property type="entry name" value="P-loop_NTPase"/>
</dbReference>
<dbReference type="InterPro" id="IPR003593">
    <property type="entry name" value="AAA+_ATPase"/>
</dbReference>
<dbReference type="GO" id="GO:0005524">
    <property type="term" value="F:ATP binding"/>
    <property type="evidence" value="ECO:0007669"/>
    <property type="project" value="UniProtKB-KW"/>
</dbReference>
<dbReference type="InterPro" id="IPR039421">
    <property type="entry name" value="Type_1_exporter"/>
</dbReference>
<evidence type="ECO:0000256" key="10">
    <source>
        <dbReference type="SAM" id="MobiDB-lite"/>
    </source>
</evidence>
<evidence type="ECO:0000313" key="15">
    <source>
        <dbReference type="Proteomes" id="UP000188929"/>
    </source>
</evidence>
<dbReference type="SMART" id="SM00382">
    <property type="entry name" value="AAA"/>
    <property type="match status" value="1"/>
</dbReference>
<keyword evidence="3" id="KW-1003">Cell membrane</keyword>
<dbReference type="SUPFAM" id="SSF52540">
    <property type="entry name" value="P-loop containing nucleoside triphosphate hydrolases"/>
    <property type="match status" value="1"/>
</dbReference>
<dbReference type="Gene3D" id="1.20.1560.10">
    <property type="entry name" value="ABC transporter type 1, transmembrane domain"/>
    <property type="match status" value="1"/>
</dbReference>
<evidence type="ECO:0000256" key="2">
    <source>
        <dbReference type="ARBA" id="ARBA00022448"/>
    </source>
</evidence>
<dbReference type="Proteomes" id="UP000188929">
    <property type="component" value="Unassembled WGS sequence"/>
</dbReference>
<keyword evidence="2" id="KW-0813">Transport</keyword>
<keyword evidence="7 11" id="KW-1133">Transmembrane helix</keyword>
<reference evidence="15" key="1">
    <citation type="submission" date="2016-10" db="EMBL/GenBank/DDBJ databases">
        <title>Frankia sp. NRRL B-16386 Genome sequencing.</title>
        <authorList>
            <person name="Ghodhbane-Gtari F."/>
            <person name="Swanson E."/>
            <person name="Gueddou A."/>
            <person name="Hezbri K."/>
            <person name="Ktari K."/>
            <person name="Nouioui I."/>
            <person name="Morris K."/>
            <person name="Simpson S."/>
            <person name="Abebe-Akele F."/>
            <person name="Thomas K."/>
            <person name="Gtari M."/>
            <person name="Tisa L.S."/>
        </authorList>
    </citation>
    <scope>NUCLEOTIDE SEQUENCE [LARGE SCALE GENOMIC DNA]</scope>
    <source>
        <strain evidence="15">NRRL B-16386</strain>
    </source>
</reference>
<dbReference type="RefSeq" id="WP_076821057.1">
    <property type="nucleotide sequence ID" value="NZ_MOMC01000076.1"/>
</dbReference>
<dbReference type="GO" id="GO:0140359">
    <property type="term" value="F:ABC-type transporter activity"/>
    <property type="evidence" value="ECO:0007669"/>
    <property type="project" value="InterPro"/>
</dbReference>
<accession>A0A1V2I255</accession>
<dbReference type="GO" id="GO:0034040">
    <property type="term" value="F:ATPase-coupled lipid transmembrane transporter activity"/>
    <property type="evidence" value="ECO:0007669"/>
    <property type="project" value="TreeGrafter"/>
</dbReference>
<dbReference type="STRING" id="1834516.BL253_31425"/>
<organism evidence="14 15">
    <name type="scientific">Pseudofrankia asymbiotica</name>
    <dbReference type="NCBI Taxonomy" id="1834516"/>
    <lineage>
        <taxon>Bacteria</taxon>
        <taxon>Bacillati</taxon>
        <taxon>Actinomycetota</taxon>
        <taxon>Actinomycetes</taxon>
        <taxon>Frankiales</taxon>
        <taxon>Frankiaceae</taxon>
        <taxon>Pseudofrankia</taxon>
    </lineage>
</organism>
<dbReference type="Pfam" id="PF00664">
    <property type="entry name" value="ABC_membrane"/>
    <property type="match status" value="1"/>
</dbReference>
<dbReference type="InterPro" id="IPR017871">
    <property type="entry name" value="ABC_transporter-like_CS"/>
</dbReference>
<feature type="region of interest" description="Disordered" evidence="10">
    <location>
        <begin position="648"/>
        <end position="678"/>
    </location>
</feature>
<keyword evidence="15" id="KW-1185">Reference proteome</keyword>
<dbReference type="SUPFAM" id="SSF90123">
    <property type="entry name" value="ABC transporter transmembrane region"/>
    <property type="match status" value="1"/>
</dbReference>
<dbReference type="GO" id="GO:0005886">
    <property type="term" value="C:plasma membrane"/>
    <property type="evidence" value="ECO:0007669"/>
    <property type="project" value="UniProtKB-SubCell"/>
</dbReference>
<proteinExistence type="inferred from homology"/>
<dbReference type="InterPro" id="IPR003439">
    <property type="entry name" value="ABC_transporter-like_ATP-bd"/>
</dbReference>
<name>A0A1V2I255_9ACTN</name>
<dbReference type="InterPro" id="IPR036640">
    <property type="entry name" value="ABC1_TM_sf"/>
</dbReference>
<evidence type="ECO:0000256" key="11">
    <source>
        <dbReference type="SAM" id="Phobius"/>
    </source>
</evidence>
<dbReference type="GO" id="GO:0016887">
    <property type="term" value="F:ATP hydrolysis activity"/>
    <property type="evidence" value="ECO:0007669"/>
    <property type="project" value="InterPro"/>
</dbReference>
<dbReference type="PANTHER" id="PTHR24221">
    <property type="entry name" value="ATP-BINDING CASSETTE SUB-FAMILY B"/>
    <property type="match status" value="1"/>
</dbReference>
<dbReference type="PANTHER" id="PTHR24221:SF654">
    <property type="entry name" value="ATP-BINDING CASSETTE SUB-FAMILY B MEMBER 6"/>
    <property type="match status" value="1"/>
</dbReference>
<comment type="caution">
    <text evidence="14">The sequence shown here is derived from an EMBL/GenBank/DDBJ whole genome shotgun (WGS) entry which is preliminary data.</text>
</comment>
<evidence type="ECO:0000256" key="7">
    <source>
        <dbReference type="ARBA" id="ARBA00022989"/>
    </source>
</evidence>
<evidence type="ECO:0000313" key="14">
    <source>
        <dbReference type="EMBL" id="ONH23990.1"/>
    </source>
</evidence>
<feature type="transmembrane region" description="Helical" evidence="11">
    <location>
        <begin position="99"/>
        <end position="122"/>
    </location>
</feature>
<feature type="transmembrane region" description="Helical" evidence="11">
    <location>
        <begin position="203"/>
        <end position="222"/>
    </location>
</feature>
<evidence type="ECO:0000256" key="5">
    <source>
        <dbReference type="ARBA" id="ARBA00022741"/>
    </source>
</evidence>
<evidence type="ECO:0000256" key="9">
    <source>
        <dbReference type="ARBA" id="ARBA00061644"/>
    </source>
</evidence>
<keyword evidence="4 11" id="KW-0812">Transmembrane</keyword>
<sequence length="678" mass="71760">MPAPGDVPDEPPNPGGHVVDHLNPPGFARSALAIDGTRSVIQRGLRILLLAVREERRLFALSVFGSALFGLATVASSYVLGEVTQRVIVPYLRDGHAAWGSVVTAASLVFAVGATRAVGMFFRRFAAGVLQYRMQAHYRRRVTRQYLRLPLAWHQRHSTGALLSNANADVEALWAPIAPFPFAVGVVVMLAAAIALLVATDPLLAAVGFVVFPLVGVLNLTYSRLVSPLFARVQELRAEVSAVAHESFDGALVIKTLGREADETVRFRRSAEQLRDAMIRAGRVRGVFDPLMEALPNFGVLAVLVVGAHRIGSGDLSVGDLVRVAYLFTLLAFPIRAIGWVISEMPRSVVGWGRVSAVLTAEGEQEFGTERLAGTGPATLRLEGVGYRYPTPAPAPAPVGAAGGTERPGGDEETEAAAALAEVTFEARPGKVLAVTGRTGAGKSTLVSLLARLVDPDTGTVRLDGADLRDLAADEVTSAVALVAQQAFLFDDTVRANITLGLDLSDDAVWEALRLAQADRFVEALPSGLDTEVGERGTTLSGGQRQRISLARALVRRPRLLVLDDATSSVDPRVEASILAGLRALGSAGSSTVVVVAHRRATIALADEVVYLESGRVAAHGRHDELLVGSPGYAELLTAYERAAADLEAPTGSDAPADLGLDTDDPRHGDAFDEEVLS</sequence>
<keyword evidence="6" id="KW-0067">ATP-binding</keyword>
<evidence type="ECO:0000256" key="4">
    <source>
        <dbReference type="ARBA" id="ARBA00022692"/>
    </source>
</evidence>
<keyword evidence="5" id="KW-0547">Nucleotide-binding</keyword>
<dbReference type="PROSITE" id="PS50893">
    <property type="entry name" value="ABC_TRANSPORTER_2"/>
    <property type="match status" value="1"/>
</dbReference>
<dbReference type="EMBL" id="MOMC01000076">
    <property type="protein sequence ID" value="ONH23990.1"/>
    <property type="molecule type" value="Genomic_DNA"/>
</dbReference>
<evidence type="ECO:0000259" key="12">
    <source>
        <dbReference type="PROSITE" id="PS50893"/>
    </source>
</evidence>
<dbReference type="PROSITE" id="PS50929">
    <property type="entry name" value="ABC_TM1F"/>
    <property type="match status" value="1"/>
</dbReference>
<gene>
    <name evidence="14" type="ORF">BL253_31425</name>
</gene>